<dbReference type="SUPFAM" id="SSF53448">
    <property type="entry name" value="Nucleotide-diphospho-sugar transferases"/>
    <property type="match status" value="1"/>
</dbReference>
<gene>
    <name evidence="2" type="ORF">OCV61_04150</name>
</gene>
<dbReference type="EC" id="2.4.-.-" evidence="2"/>
<dbReference type="InterPro" id="IPR029044">
    <property type="entry name" value="Nucleotide-diphossugar_trans"/>
</dbReference>
<dbReference type="GO" id="GO:0016757">
    <property type="term" value="F:glycosyltransferase activity"/>
    <property type="evidence" value="ECO:0007669"/>
    <property type="project" value="UniProtKB-KW"/>
</dbReference>
<feature type="domain" description="Glycosyltransferase 2-like" evidence="1">
    <location>
        <begin position="5"/>
        <end position="140"/>
    </location>
</feature>
<dbReference type="RefSeq" id="WP_158420798.1">
    <property type="nucleotide sequence ID" value="NZ_JAOQJL010000006.1"/>
</dbReference>
<dbReference type="PANTHER" id="PTHR43179">
    <property type="entry name" value="RHAMNOSYLTRANSFERASE WBBL"/>
    <property type="match status" value="1"/>
</dbReference>
<sequence length="291" mass="33930">MDFVSFVILHYKDSRVTDICVQSILAMEQQERIRIVIVDNDIHDSEAERNELLLKYKENPRIKVLQIKENGGFSYANNRGYQYAKEQFGPGYIIVLNNDIEFIQKNFISILESSYSNRPCHVLGPDVIHQGTGEHQNPMDTRLRTKKEAAYTVKMNQLALRFYPVLYPVVHHMLKKAEKSKIANREKQTTLSRQIQTDIIPFGACLIFTPLFVEKEDKAFDPETQFFYEEYILALRCKRKAYKIVYDPAMTVKHESGAATKKSYHKQKKRIRFMLEKTAAACEVYLGMLEK</sequence>
<evidence type="ECO:0000313" key="3">
    <source>
        <dbReference type="Proteomes" id="UP001652409"/>
    </source>
</evidence>
<keyword evidence="3" id="KW-1185">Reference proteome</keyword>
<evidence type="ECO:0000259" key="1">
    <source>
        <dbReference type="Pfam" id="PF00535"/>
    </source>
</evidence>
<name>A0ABT2TQW7_9FIRM</name>
<reference evidence="2 3" key="1">
    <citation type="journal article" date="2021" name="ISME Commun">
        <title>Automated analysis of genomic sequences facilitates high-throughput and comprehensive description of bacteria.</title>
        <authorList>
            <person name="Hitch T.C.A."/>
        </authorList>
    </citation>
    <scope>NUCLEOTIDE SEQUENCE [LARGE SCALE GENOMIC DNA]</scope>
    <source>
        <strain evidence="2 3">Sanger_23</strain>
    </source>
</reference>
<dbReference type="InterPro" id="IPR001173">
    <property type="entry name" value="Glyco_trans_2-like"/>
</dbReference>
<dbReference type="Gene3D" id="3.90.550.10">
    <property type="entry name" value="Spore Coat Polysaccharide Biosynthesis Protein SpsA, Chain A"/>
    <property type="match status" value="1"/>
</dbReference>
<proteinExistence type="predicted"/>
<protein>
    <submittedName>
        <fullName evidence="2">Glycosyltransferase</fullName>
        <ecNumber evidence="2">2.4.-.-</ecNumber>
    </submittedName>
</protein>
<keyword evidence="2" id="KW-0808">Transferase</keyword>
<evidence type="ECO:0000313" key="2">
    <source>
        <dbReference type="EMBL" id="MCU6764599.1"/>
    </source>
</evidence>
<dbReference type="PANTHER" id="PTHR43179:SF7">
    <property type="entry name" value="RHAMNOSYLTRANSFERASE WBBL"/>
    <property type="match status" value="1"/>
</dbReference>
<accession>A0ABT2TQW7</accession>
<dbReference type="Proteomes" id="UP001652409">
    <property type="component" value="Unassembled WGS sequence"/>
</dbReference>
<keyword evidence="2" id="KW-0328">Glycosyltransferase</keyword>
<dbReference type="EMBL" id="JAOQJL010000006">
    <property type="protein sequence ID" value="MCU6764599.1"/>
    <property type="molecule type" value="Genomic_DNA"/>
</dbReference>
<comment type="caution">
    <text evidence="2">The sequence shown here is derived from an EMBL/GenBank/DDBJ whole genome shotgun (WGS) entry which is preliminary data.</text>
</comment>
<dbReference type="Pfam" id="PF00535">
    <property type="entry name" value="Glycos_transf_2"/>
    <property type="match status" value="1"/>
</dbReference>
<organism evidence="2 3">
    <name type="scientific">Blautia ammoniilytica</name>
    <dbReference type="NCBI Taxonomy" id="2981782"/>
    <lineage>
        <taxon>Bacteria</taxon>
        <taxon>Bacillati</taxon>
        <taxon>Bacillota</taxon>
        <taxon>Clostridia</taxon>
        <taxon>Lachnospirales</taxon>
        <taxon>Lachnospiraceae</taxon>
        <taxon>Blautia</taxon>
    </lineage>
</organism>